<name>W4VGE6_9BACI</name>
<dbReference type="GO" id="GO:0016787">
    <property type="term" value="F:hydrolase activity"/>
    <property type="evidence" value="ECO:0007669"/>
    <property type="project" value="InterPro"/>
</dbReference>
<dbReference type="Proteomes" id="UP000019102">
    <property type="component" value="Unassembled WGS sequence"/>
</dbReference>
<sequence length="102" mass="11562">MLEEVLKKVANGELSPEDAQKELATFENLGFAKVDHHRKKRQGFPEVIFGEGKEASHIIDISRAMMKKNDNILVTRINSEKAEAVVQVLPNFNYDHISRTLS</sequence>
<gene>
    <name evidence="1" type="ORF">JCM21714_855</name>
</gene>
<dbReference type="PANTHER" id="PTHR43064:SF1">
    <property type="entry name" value="SLL1489 PROTEIN"/>
    <property type="match status" value="1"/>
</dbReference>
<protein>
    <submittedName>
        <fullName evidence="1">Circadian phase modifier</fullName>
    </submittedName>
</protein>
<proteinExistence type="predicted"/>
<dbReference type="InterPro" id="IPR039476">
    <property type="entry name" value="P2CMN_synthase_LarB"/>
</dbReference>
<dbReference type="PANTHER" id="PTHR43064">
    <property type="entry name" value="PHOSPHORIBOSYLAMINOIMIDAZOLE CARBOXYLASE-RELATED"/>
    <property type="match status" value="1"/>
</dbReference>
<dbReference type="EMBL" id="BAVS01000002">
    <property type="protein sequence ID" value="GAE91888.1"/>
    <property type="molecule type" value="Genomic_DNA"/>
</dbReference>
<keyword evidence="2" id="KW-1185">Reference proteome</keyword>
<evidence type="ECO:0000313" key="2">
    <source>
        <dbReference type="Proteomes" id="UP000019102"/>
    </source>
</evidence>
<evidence type="ECO:0000313" key="1">
    <source>
        <dbReference type="EMBL" id="GAE91888.1"/>
    </source>
</evidence>
<reference evidence="1 2" key="1">
    <citation type="journal article" date="2014" name="Genome Announc.">
        <title>Draft Genome Sequence of the Boron-Tolerant and Moderately Halotolerant Bacterium Gracilibacillus boraciitolerans JCM 21714T.</title>
        <authorList>
            <person name="Ahmed I."/>
            <person name="Oshima K."/>
            <person name="Suda W."/>
            <person name="Kitamura K."/>
            <person name="Iida T."/>
            <person name="Ohmori Y."/>
            <person name="Fujiwara T."/>
            <person name="Hattori M."/>
            <person name="Ohkuma M."/>
        </authorList>
    </citation>
    <scope>NUCLEOTIDE SEQUENCE [LARGE SCALE GENOMIC DNA]</scope>
    <source>
        <strain evidence="1 2">JCM 21714</strain>
    </source>
</reference>
<accession>W4VGE6</accession>
<comment type="caution">
    <text evidence="1">The sequence shown here is derived from an EMBL/GenBank/DDBJ whole genome shotgun (WGS) entry which is preliminary data.</text>
</comment>
<organism evidence="1 2">
    <name type="scientific">Gracilibacillus boraciitolerans JCM 21714</name>
    <dbReference type="NCBI Taxonomy" id="1298598"/>
    <lineage>
        <taxon>Bacteria</taxon>
        <taxon>Bacillati</taxon>
        <taxon>Bacillota</taxon>
        <taxon>Bacilli</taxon>
        <taxon>Bacillales</taxon>
        <taxon>Bacillaceae</taxon>
        <taxon>Gracilibacillus</taxon>
    </lineage>
</organism>
<dbReference type="AlphaFoldDB" id="W4VGE6"/>
<dbReference type="eggNOG" id="COG1691">
    <property type="taxonomic scope" value="Bacteria"/>
</dbReference>
<dbReference type="STRING" id="1298598.JCM21714_855"/>